<gene>
    <name evidence="1" type="ORF">ALEPTO_LOCUS9776</name>
</gene>
<organism evidence="1 2">
    <name type="scientific">Ambispora leptoticha</name>
    <dbReference type="NCBI Taxonomy" id="144679"/>
    <lineage>
        <taxon>Eukaryota</taxon>
        <taxon>Fungi</taxon>
        <taxon>Fungi incertae sedis</taxon>
        <taxon>Mucoromycota</taxon>
        <taxon>Glomeromycotina</taxon>
        <taxon>Glomeromycetes</taxon>
        <taxon>Archaeosporales</taxon>
        <taxon>Ambisporaceae</taxon>
        <taxon>Ambispora</taxon>
    </lineage>
</organism>
<keyword evidence="2" id="KW-1185">Reference proteome</keyword>
<dbReference type="AlphaFoldDB" id="A0A9N9DNK5"/>
<accession>A0A9N9DNK5</accession>
<evidence type="ECO:0000313" key="2">
    <source>
        <dbReference type="Proteomes" id="UP000789508"/>
    </source>
</evidence>
<protein>
    <submittedName>
        <fullName evidence="1">12814_t:CDS:1</fullName>
    </submittedName>
</protein>
<sequence>MASFENREADGVKPVEVQGLDDLIANRVNFRNLANRIERFNSISKVTSQKISTSLRSLGDLSFDIASDLDEMVNKGDRFLLHFQRDVRAIKDTLISNSRGIKAAIVIEHLEKILKLVNNLENHVRKVKSNVLLGLNVQDKVDRLLLDGKDESQKFHENRIVSPFFIFFFGGLENQEIHSVDVTLNLMKVLGDQLNILDVNLLRFEKRLSDIVTELKNIDDGLAYTLDDIELLEDAVEKARIGSNAFIKKMKVPSQEKPDDSLVTLV</sequence>
<dbReference type="Proteomes" id="UP000789508">
    <property type="component" value="Unassembled WGS sequence"/>
</dbReference>
<name>A0A9N9DNK5_9GLOM</name>
<reference evidence="1" key="1">
    <citation type="submission" date="2021-06" db="EMBL/GenBank/DDBJ databases">
        <authorList>
            <person name="Kallberg Y."/>
            <person name="Tangrot J."/>
            <person name="Rosling A."/>
        </authorList>
    </citation>
    <scope>NUCLEOTIDE SEQUENCE</scope>
    <source>
        <strain evidence="1">FL130A</strain>
    </source>
</reference>
<dbReference type="OrthoDB" id="2402927at2759"/>
<evidence type="ECO:0000313" key="1">
    <source>
        <dbReference type="EMBL" id="CAG8643018.1"/>
    </source>
</evidence>
<dbReference type="EMBL" id="CAJVPS010008423">
    <property type="protein sequence ID" value="CAG8643018.1"/>
    <property type="molecule type" value="Genomic_DNA"/>
</dbReference>
<proteinExistence type="predicted"/>
<comment type="caution">
    <text evidence="1">The sequence shown here is derived from an EMBL/GenBank/DDBJ whole genome shotgun (WGS) entry which is preliminary data.</text>
</comment>